<dbReference type="CDD" id="cd03505">
    <property type="entry name" value="Delta9-FADS-like"/>
    <property type="match status" value="1"/>
</dbReference>
<keyword evidence="4 11" id="KW-0812">Transmembrane</keyword>
<evidence type="ECO:0000256" key="7">
    <source>
        <dbReference type="ARBA" id="ARBA00023002"/>
    </source>
</evidence>
<evidence type="ECO:0000256" key="2">
    <source>
        <dbReference type="ARBA" id="ARBA00005189"/>
    </source>
</evidence>
<protein>
    <recommendedName>
        <fullName evidence="14">Fatty acid desaturase domain-containing protein</fullName>
    </recommendedName>
</protein>
<dbReference type="GO" id="GO:0016717">
    <property type="term" value="F:oxidoreductase activity, acting on paired donors, with oxidation of a pair of donors resulting in the reduction of molecular oxygen to two molecules of water"/>
    <property type="evidence" value="ECO:0007669"/>
    <property type="project" value="InterPro"/>
</dbReference>
<keyword evidence="5" id="KW-0276">Fatty acid metabolism</keyword>
<evidence type="ECO:0000256" key="12">
    <source>
        <dbReference type="SAM" id="MobiDB-lite"/>
    </source>
</evidence>
<evidence type="ECO:0000256" key="5">
    <source>
        <dbReference type="ARBA" id="ARBA00022832"/>
    </source>
</evidence>
<dbReference type="InterPro" id="IPR005804">
    <property type="entry name" value="FA_desaturase_dom"/>
</dbReference>
<feature type="transmembrane region" description="Helical" evidence="13">
    <location>
        <begin position="82"/>
        <end position="101"/>
    </location>
</feature>
<comment type="cofactor">
    <cofactor evidence="11">
        <name>Fe(2+)</name>
        <dbReference type="ChEBI" id="CHEBI:29033"/>
    </cofactor>
</comment>
<evidence type="ECO:0000256" key="4">
    <source>
        <dbReference type="ARBA" id="ARBA00022692"/>
    </source>
</evidence>
<name>A0AAW1HLF9_SAPOF</name>
<keyword evidence="8" id="KW-0408">Iron</keyword>
<dbReference type="GO" id="GO:0042761">
    <property type="term" value="P:very long-chain fatty acid biosynthetic process"/>
    <property type="evidence" value="ECO:0007669"/>
    <property type="project" value="TreeGrafter"/>
</dbReference>
<keyword evidence="11" id="KW-0275">Fatty acid biosynthesis</keyword>
<evidence type="ECO:0000256" key="9">
    <source>
        <dbReference type="ARBA" id="ARBA00023098"/>
    </source>
</evidence>
<evidence type="ECO:0000313" key="15">
    <source>
        <dbReference type="EMBL" id="KAK9677211.1"/>
    </source>
</evidence>
<comment type="pathway">
    <text evidence="2">Lipid metabolism.</text>
</comment>
<dbReference type="PANTHER" id="PTHR11351:SF87">
    <property type="entry name" value="LIPID DESATURASE ADS3.2, CHLOROPLASTIC-RELATED"/>
    <property type="match status" value="1"/>
</dbReference>
<evidence type="ECO:0000256" key="10">
    <source>
        <dbReference type="ARBA" id="ARBA00023136"/>
    </source>
</evidence>
<dbReference type="AlphaFoldDB" id="A0AAW1HLF9"/>
<evidence type="ECO:0000256" key="8">
    <source>
        <dbReference type="ARBA" id="ARBA00023004"/>
    </source>
</evidence>
<keyword evidence="7 11" id="KW-0560">Oxidoreductase</keyword>
<feature type="region of interest" description="Disordered" evidence="12">
    <location>
        <begin position="1"/>
        <end position="25"/>
    </location>
</feature>
<dbReference type="EMBL" id="JBDFQZ010000011">
    <property type="protein sequence ID" value="KAK9677211.1"/>
    <property type="molecule type" value="Genomic_DNA"/>
</dbReference>
<dbReference type="Proteomes" id="UP001443914">
    <property type="component" value="Unassembled WGS sequence"/>
</dbReference>
<keyword evidence="11" id="KW-0444">Lipid biosynthesis</keyword>
<feature type="compositionally biased region" description="Low complexity" evidence="12">
    <location>
        <begin position="1"/>
        <end position="14"/>
    </location>
</feature>
<organism evidence="15 16">
    <name type="scientific">Saponaria officinalis</name>
    <name type="common">Common soapwort</name>
    <name type="synonym">Lychnis saponaria</name>
    <dbReference type="NCBI Taxonomy" id="3572"/>
    <lineage>
        <taxon>Eukaryota</taxon>
        <taxon>Viridiplantae</taxon>
        <taxon>Streptophyta</taxon>
        <taxon>Embryophyta</taxon>
        <taxon>Tracheophyta</taxon>
        <taxon>Spermatophyta</taxon>
        <taxon>Magnoliopsida</taxon>
        <taxon>eudicotyledons</taxon>
        <taxon>Gunneridae</taxon>
        <taxon>Pentapetalae</taxon>
        <taxon>Caryophyllales</taxon>
        <taxon>Caryophyllaceae</taxon>
        <taxon>Caryophylleae</taxon>
        <taxon>Saponaria</taxon>
    </lineage>
</organism>
<keyword evidence="10 13" id="KW-0472">Membrane</keyword>
<evidence type="ECO:0000256" key="1">
    <source>
        <dbReference type="ARBA" id="ARBA00004141"/>
    </source>
</evidence>
<evidence type="ECO:0000256" key="11">
    <source>
        <dbReference type="RuleBase" id="RU000581"/>
    </source>
</evidence>
<keyword evidence="9" id="KW-0443">Lipid metabolism</keyword>
<accession>A0AAW1HLF9</accession>
<comment type="domain">
    <text evidence="11">The histidine box domains are involved in binding the catalytic metal ions.</text>
</comment>
<proteinExistence type="inferred from homology"/>
<feature type="domain" description="Fatty acid desaturase" evidence="14">
    <location>
        <begin position="79"/>
        <end position="296"/>
    </location>
</feature>
<evidence type="ECO:0000256" key="13">
    <source>
        <dbReference type="SAM" id="Phobius"/>
    </source>
</evidence>
<keyword evidence="16" id="KW-1185">Reference proteome</keyword>
<comment type="caution">
    <text evidence="15">The sequence shown here is derived from an EMBL/GenBank/DDBJ whole genome shotgun (WGS) entry which is preliminary data.</text>
</comment>
<evidence type="ECO:0000256" key="6">
    <source>
        <dbReference type="ARBA" id="ARBA00022989"/>
    </source>
</evidence>
<dbReference type="PANTHER" id="PTHR11351">
    <property type="entry name" value="ACYL-COA DESATURASE"/>
    <property type="match status" value="1"/>
</dbReference>
<keyword evidence="6 13" id="KW-1133">Transmembrane helix</keyword>
<feature type="transmembrane region" description="Helical" evidence="13">
    <location>
        <begin position="58"/>
        <end position="76"/>
    </location>
</feature>
<reference evidence="15" key="1">
    <citation type="submission" date="2024-03" db="EMBL/GenBank/DDBJ databases">
        <title>WGS assembly of Saponaria officinalis var. Norfolk2.</title>
        <authorList>
            <person name="Jenkins J."/>
            <person name="Shu S."/>
            <person name="Grimwood J."/>
            <person name="Barry K."/>
            <person name="Goodstein D."/>
            <person name="Schmutz J."/>
            <person name="Leebens-Mack J."/>
            <person name="Osbourn A."/>
        </authorList>
    </citation>
    <scope>NUCLEOTIDE SEQUENCE [LARGE SCALE GENOMIC DNA]</scope>
    <source>
        <strain evidence="15">JIC</strain>
    </source>
</reference>
<dbReference type="GO" id="GO:0005789">
    <property type="term" value="C:endoplasmic reticulum membrane"/>
    <property type="evidence" value="ECO:0007669"/>
    <property type="project" value="TreeGrafter"/>
</dbReference>
<evidence type="ECO:0000256" key="3">
    <source>
        <dbReference type="ARBA" id="ARBA00009295"/>
    </source>
</evidence>
<sequence>MATLLASSLPLSPSETRKPTKQLNNGNFAHDDYTISKVAVKMPNKNVMLKNKWHVRGITRLVAVIMVHCLAMLAPFTFNWGAFWVAFLLHLITGFGITLSFHRNLTHKSFTLVKWVEYLFAYFGSLAFQGDPIGWVRTHRHHHKFTDSKRDPHSPLEGFWHSHIYWIFDPTTLAQKRDVTSIVKDLETQQFYMFMKRTYILHQFALALLLYALGGFPYVVWGMGVRIIYVYHTTFSVNSVCHVWGTQVWNTGDLSKNNWWVSIVTWGEGWHNNHHAFEYSARHGLEWWQIDLTWYVIKLLETLGLAKDVKLPTQAHLQRMAFKIKATQD</sequence>
<dbReference type="Pfam" id="PF00487">
    <property type="entry name" value="FA_desaturase"/>
    <property type="match status" value="1"/>
</dbReference>
<evidence type="ECO:0000259" key="14">
    <source>
        <dbReference type="Pfam" id="PF00487"/>
    </source>
</evidence>
<gene>
    <name evidence="15" type="ORF">RND81_11G128400</name>
</gene>
<comment type="similarity">
    <text evidence="3 11">Belongs to the fatty acid desaturase type 1 family.</text>
</comment>
<comment type="subcellular location">
    <subcellularLocation>
        <location evidence="1">Membrane</location>
        <topology evidence="1">Multi-pass membrane protein</topology>
    </subcellularLocation>
</comment>
<dbReference type="InterPro" id="IPR015876">
    <property type="entry name" value="Acyl-CoA_DS"/>
</dbReference>
<feature type="transmembrane region" description="Helical" evidence="13">
    <location>
        <begin position="199"/>
        <end position="221"/>
    </location>
</feature>
<dbReference type="PRINTS" id="PR00075">
    <property type="entry name" value="FACDDSATRASE"/>
</dbReference>
<evidence type="ECO:0000313" key="16">
    <source>
        <dbReference type="Proteomes" id="UP001443914"/>
    </source>
</evidence>